<dbReference type="NCBIfam" id="NF011442">
    <property type="entry name" value="PRK14869.1-4"/>
    <property type="match status" value="1"/>
</dbReference>
<evidence type="ECO:0000256" key="3">
    <source>
        <dbReference type="ARBA" id="ARBA00012146"/>
    </source>
</evidence>
<dbReference type="PANTHER" id="PTHR12112:SF22">
    <property type="entry name" value="MANGANESE-DEPENDENT INORGANIC PYROPHOSPHATASE-RELATED"/>
    <property type="match status" value="1"/>
</dbReference>
<dbReference type="InterPro" id="IPR046342">
    <property type="entry name" value="CBS_dom_sf"/>
</dbReference>
<dbReference type="PANTHER" id="PTHR12112">
    <property type="entry name" value="BNIP - RELATED"/>
    <property type="match status" value="1"/>
</dbReference>
<dbReference type="GO" id="GO:0046872">
    <property type="term" value="F:metal ion binding"/>
    <property type="evidence" value="ECO:0007669"/>
    <property type="project" value="UniProtKB-KW"/>
</dbReference>
<evidence type="ECO:0000313" key="12">
    <source>
        <dbReference type="Proteomes" id="UP000076023"/>
    </source>
</evidence>
<evidence type="ECO:0000256" key="9">
    <source>
        <dbReference type="PROSITE-ProRule" id="PRU00703"/>
    </source>
</evidence>
<dbReference type="STRING" id="690879.TSACC_2372"/>
<dbReference type="InterPro" id="IPR028979">
    <property type="entry name" value="Ser_kin/Pase_Hpr-like_N_sf"/>
</dbReference>
<dbReference type="Pfam" id="PF02833">
    <property type="entry name" value="DHHA2"/>
    <property type="match status" value="1"/>
</dbReference>
<dbReference type="SUPFAM" id="SSF75138">
    <property type="entry name" value="HprK N-terminal domain-like"/>
    <property type="match status" value="1"/>
</dbReference>
<dbReference type="InterPro" id="IPR004097">
    <property type="entry name" value="DHHA2"/>
</dbReference>
<feature type="domain" description="CBS" evidence="10">
    <location>
        <begin position="72"/>
        <end position="130"/>
    </location>
</feature>
<dbReference type="SMART" id="SM01131">
    <property type="entry name" value="DHHA2"/>
    <property type="match status" value="1"/>
</dbReference>
<dbReference type="EMBL" id="BDCO01000002">
    <property type="protein sequence ID" value="GAT31975.1"/>
    <property type="molecule type" value="Genomic_DNA"/>
</dbReference>
<comment type="subunit">
    <text evidence="2">Homohexamer.</text>
</comment>
<dbReference type="Pfam" id="PF00571">
    <property type="entry name" value="CBS"/>
    <property type="match status" value="2"/>
</dbReference>
<dbReference type="NCBIfam" id="NF011443">
    <property type="entry name" value="PRK14869.1-5"/>
    <property type="match status" value="1"/>
</dbReference>
<evidence type="ECO:0000256" key="5">
    <source>
        <dbReference type="ARBA" id="ARBA00022801"/>
    </source>
</evidence>
<dbReference type="RefSeq" id="WP_075077839.1">
    <property type="nucleotide sequence ID" value="NZ_BDCO01000002.1"/>
</dbReference>
<evidence type="ECO:0000256" key="2">
    <source>
        <dbReference type="ARBA" id="ARBA00011643"/>
    </source>
</evidence>
<dbReference type="Proteomes" id="UP000076023">
    <property type="component" value="Unassembled WGS sequence"/>
</dbReference>
<dbReference type="PROSITE" id="PS51371">
    <property type="entry name" value="CBS"/>
    <property type="match status" value="2"/>
</dbReference>
<dbReference type="InterPro" id="IPR038222">
    <property type="entry name" value="DHHA2_dom_sf"/>
</dbReference>
<organism evidence="11 12">
    <name type="scientific">Terrimicrobium sacchariphilum</name>
    <dbReference type="NCBI Taxonomy" id="690879"/>
    <lineage>
        <taxon>Bacteria</taxon>
        <taxon>Pseudomonadati</taxon>
        <taxon>Verrucomicrobiota</taxon>
        <taxon>Terrimicrobiia</taxon>
        <taxon>Terrimicrobiales</taxon>
        <taxon>Terrimicrobiaceae</taxon>
        <taxon>Terrimicrobium</taxon>
    </lineage>
</organism>
<dbReference type="InterPro" id="IPR000644">
    <property type="entry name" value="CBS_dom"/>
</dbReference>
<dbReference type="InterPro" id="IPR010766">
    <property type="entry name" value="DRTGG"/>
</dbReference>
<dbReference type="InterPro" id="IPR038763">
    <property type="entry name" value="DHH_sf"/>
</dbReference>
<evidence type="ECO:0000256" key="4">
    <source>
        <dbReference type="ARBA" id="ARBA00022723"/>
    </source>
</evidence>
<dbReference type="EC" id="3.6.1.1" evidence="3"/>
<keyword evidence="4" id="KW-0479">Metal-binding</keyword>
<dbReference type="Gene3D" id="3.10.580.10">
    <property type="entry name" value="CBS-domain"/>
    <property type="match status" value="1"/>
</dbReference>
<accession>A0A146G2C0</accession>
<evidence type="ECO:0000256" key="1">
    <source>
        <dbReference type="ARBA" id="ARBA00001936"/>
    </source>
</evidence>
<keyword evidence="5" id="KW-0378">Hydrolase</keyword>
<dbReference type="InterPro" id="IPR001667">
    <property type="entry name" value="DDH_dom"/>
</dbReference>
<feature type="domain" description="CBS" evidence="10">
    <location>
        <begin position="254"/>
        <end position="311"/>
    </location>
</feature>
<evidence type="ECO:0000256" key="6">
    <source>
        <dbReference type="ARBA" id="ARBA00023211"/>
    </source>
</evidence>
<comment type="caution">
    <text evidence="11">The sequence shown here is derived from an EMBL/GenBank/DDBJ whole genome shotgun (WGS) entry which is preliminary data.</text>
</comment>
<comment type="catalytic activity">
    <reaction evidence="8">
        <text>diphosphate + H2O = 2 phosphate + H(+)</text>
        <dbReference type="Rhea" id="RHEA:24576"/>
        <dbReference type="ChEBI" id="CHEBI:15377"/>
        <dbReference type="ChEBI" id="CHEBI:15378"/>
        <dbReference type="ChEBI" id="CHEBI:33019"/>
        <dbReference type="ChEBI" id="CHEBI:43474"/>
        <dbReference type="EC" id="3.6.1.1"/>
    </reaction>
</comment>
<sequence length="547" mass="60188">MQTLVIGHKNPDMDAICSAIGYAELKKAEGVENVVAARCGNTNQRIDFALGKFGFEAPLFVSSVLPRVEDVMERDVIYAGRDEPVYDALTRIGDNRFRGLPVLDERKRCVGLISSFKISRYLFPHRDQASTTREVHASLKDIVDTIGGIVLAGPTDNEILDLVLVVAAMQTDSFQRRLEDLDHGRTVLIVGDRRNIQRIAIEAGVHALVVTGSRRVDDGILALARANKTVVISSPHDTATTVLLARSAVRAGQMVYTDFHTLTPEIPLEEAEREIAMLAQFAFPVVDGDKRLIGIISKSDFLKPVPRQLILVDHNELTQAVEGAENVPIVEIIDHHRIGTAPTEAPILFMNRPVGSTSTIVSTLFQQAGREIPKNLAGLLMCGVISDTLNLTSPTTTDVDRRIMAHLSSLSGINPADLAAEIFSVGSPLLTMTAKQAINADCKEYEERGKTFTVAQIEELSFALFEEKKEELLRELETSCAENKYTFCALLVTDVNTQNSILLVCGEKWFTKLIDYPEVSENAWKLDGVVSRKKQLLPYLTGLLARG</sequence>
<dbReference type="AlphaFoldDB" id="A0A146G2C0"/>
<dbReference type="GO" id="GO:0004427">
    <property type="term" value="F:inorganic diphosphate phosphatase activity"/>
    <property type="evidence" value="ECO:0007669"/>
    <property type="project" value="UniProtKB-EC"/>
</dbReference>
<reference evidence="12" key="1">
    <citation type="journal article" date="2017" name="Genome Announc.">
        <title>Draft Genome Sequence of Terrimicrobium sacchariphilum NM-5T, a Facultative Anaerobic Soil Bacterium of the Class Spartobacteria.</title>
        <authorList>
            <person name="Qiu Y.L."/>
            <person name="Tourlousse D.M."/>
            <person name="Matsuura N."/>
            <person name="Ohashi A."/>
            <person name="Sekiguchi Y."/>
        </authorList>
    </citation>
    <scope>NUCLEOTIDE SEQUENCE [LARGE SCALE GENOMIC DNA]</scope>
    <source>
        <strain evidence="12">NM-5</strain>
    </source>
</reference>
<comment type="cofactor">
    <cofactor evidence="1">
        <name>Mn(2+)</name>
        <dbReference type="ChEBI" id="CHEBI:29035"/>
    </cofactor>
</comment>
<evidence type="ECO:0000259" key="10">
    <source>
        <dbReference type="PROSITE" id="PS51371"/>
    </source>
</evidence>
<dbReference type="OrthoDB" id="9766150at2"/>
<evidence type="ECO:0000256" key="7">
    <source>
        <dbReference type="ARBA" id="ARBA00032535"/>
    </source>
</evidence>
<dbReference type="Gene3D" id="3.90.1640.10">
    <property type="entry name" value="inorganic pyrophosphatase (n-terminal core)"/>
    <property type="match status" value="2"/>
</dbReference>
<dbReference type="Pfam" id="PF01368">
    <property type="entry name" value="DHH"/>
    <property type="match status" value="1"/>
</dbReference>
<dbReference type="GO" id="GO:0005737">
    <property type="term" value="C:cytoplasm"/>
    <property type="evidence" value="ECO:0007669"/>
    <property type="project" value="InterPro"/>
</dbReference>
<keyword evidence="9" id="KW-0129">CBS domain</keyword>
<keyword evidence="6" id="KW-0464">Manganese</keyword>
<dbReference type="NCBIfam" id="NF011445">
    <property type="entry name" value="PRK14869.2-1"/>
    <property type="match status" value="1"/>
</dbReference>
<dbReference type="SUPFAM" id="SSF54631">
    <property type="entry name" value="CBS-domain pair"/>
    <property type="match status" value="1"/>
</dbReference>
<dbReference type="InParanoid" id="A0A146G2C0"/>
<evidence type="ECO:0000256" key="8">
    <source>
        <dbReference type="ARBA" id="ARBA00047820"/>
    </source>
</evidence>
<dbReference type="Pfam" id="PF07085">
    <property type="entry name" value="DRTGG"/>
    <property type="match status" value="1"/>
</dbReference>
<dbReference type="Gene3D" id="3.10.310.20">
    <property type="entry name" value="DHHA2 domain"/>
    <property type="match status" value="1"/>
</dbReference>
<proteinExistence type="predicted"/>
<keyword evidence="12" id="KW-1185">Reference proteome</keyword>
<protein>
    <recommendedName>
        <fullName evidence="3">inorganic diphosphatase</fullName>
        <ecNumber evidence="3">3.6.1.1</ecNumber>
    </recommendedName>
    <alternativeName>
        <fullName evidence="7">Pyrophosphate phospho-hydrolase</fullName>
    </alternativeName>
</protein>
<name>A0A146G2C0_TERSA</name>
<gene>
    <name evidence="11" type="ORF">TSACC_2372</name>
</gene>
<dbReference type="SUPFAM" id="SSF64182">
    <property type="entry name" value="DHH phosphoesterases"/>
    <property type="match status" value="1"/>
</dbReference>
<evidence type="ECO:0000313" key="11">
    <source>
        <dbReference type="EMBL" id="GAT31975.1"/>
    </source>
</evidence>
<dbReference type="Gene3D" id="3.40.1390.20">
    <property type="entry name" value="HprK N-terminal domain-like"/>
    <property type="match status" value="1"/>
</dbReference>
<dbReference type="SMART" id="SM00116">
    <property type="entry name" value="CBS"/>
    <property type="match status" value="2"/>
</dbReference>